<dbReference type="SMART" id="SM00388">
    <property type="entry name" value="HisKA"/>
    <property type="match status" value="1"/>
</dbReference>
<dbReference type="Gene3D" id="3.30.565.10">
    <property type="entry name" value="Histidine kinase-like ATPase, C-terminal domain"/>
    <property type="match status" value="1"/>
</dbReference>
<evidence type="ECO:0000313" key="8">
    <source>
        <dbReference type="EMBL" id="PKR53395.1"/>
    </source>
</evidence>
<evidence type="ECO:0000259" key="7">
    <source>
        <dbReference type="PROSITE" id="PS50109"/>
    </source>
</evidence>
<protein>
    <recommendedName>
        <fullName evidence="2">histidine kinase</fullName>
        <ecNumber evidence="2">2.7.13.3</ecNumber>
    </recommendedName>
</protein>
<dbReference type="InterPro" id="IPR003594">
    <property type="entry name" value="HATPase_dom"/>
</dbReference>
<feature type="domain" description="Histidine kinase" evidence="7">
    <location>
        <begin position="470"/>
        <end position="683"/>
    </location>
</feature>
<feature type="transmembrane region" description="Helical" evidence="6">
    <location>
        <begin position="299"/>
        <end position="320"/>
    </location>
</feature>
<dbReference type="CDD" id="cd00075">
    <property type="entry name" value="HATPase"/>
    <property type="match status" value="1"/>
</dbReference>
<comment type="catalytic activity">
    <reaction evidence="1">
        <text>ATP + protein L-histidine = ADP + protein N-phospho-L-histidine.</text>
        <dbReference type="EC" id="2.7.13.3"/>
    </reaction>
</comment>
<evidence type="ECO:0000256" key="1">
    <source>
        <dbReference type="ARBA" id="ARBA00000085"/>
    </source>
</evidence>
<dbReference type="InterPro" id="IPR050351">
    <property type="entry name" value="BphY/WalK/GraS-like"/>
</dbReference>
<dbReference type="InterPro" id="IPR036890">
    <property type="entry name" value="HATPase_C_sf"/>
</dbReference>
<feature type="transmembrane region" description="Helical" evidence="6">
    <location>
        <begin position="332"/>
        <end position="352"/>
    </location>
</feature>
<dbReference type="GO" id="GO:0000156">
    <property type="term" value="F:phosphorelay response regulator activity"/>
    <property type="evidence" value="ECO:0007669"/>
    <property type="project" value="TreeGrafter"/>
</dbReference>
<evidence type="ECO:0000313" key="9">
    <source>
        <dbReference type="Proteomes" id="UP000233597"/>
    </source>
</evidence>
<dbReference type="CDD" id="cd00082">
    <property type="entry name" value="HisKA"/>
    <property type="match status" value="1"/>
</dbReference>
<dbReference type="EC" id="2.7.13.3" evidence="2"/>
<sequence length="710" mass="79204">MTWGKFPGSTRHAKLKMASNRAARFCPASAIAAMRQAFFIVVSIWAILFVIAGTTAHAHGAHVRITQPSNNSFFDLPLDEYTFRLADPDHKLTFRDIATRPLDDFEPIMNTAGPGYTHDSIWYRTDIEIEEPASKDPVTDQSMRLFLEISPPYLDRINIAIFDVDGGKFIWRDELGDNVDFKPDNIKNRNHTTRLPHLAPGHYRILFRVETTSSSSFSSRLRNDSTLMTMGGRSLIISSMIVASLFVIGGVYLIGGLLIRDVSLFWYGAYVLSFAMLGIGLSGLGLLLLQPIWTPINDLITGTGSAFSVATSVMLWVTIIDLKQISRRIYQGYCFYCVIAASMALTACTPYYADFGRYFLTFHLLVLVSMFCWLVYRFWQNPRGIYLFYLLTLGIPSIAATIYVASLVGIAPNSRLTQTIYPLSTMFHLVMMGIAMAYRTRYLEKARAAAQGRRHRTRQLAEEQREFITMLGHEFRTPLAIIQRSAELISLHLGEAGEGIGDRMARIRNHAGQLSGLVDVFLTKDTLDRGAFNLNRQQINLLEFLSNIVDSIDQEGNQTDISLHGDADTAINADTTLLKLAIVNVIENARKYAPSSPVSVDCNHRGDGFAYIRVVDHGPGMNEEDLAQVSMAFYRGKTSDGTRGVGLGLHIANRILEAHNGSITMSVGEKGGTTVVFKLPIDRDATIHNIRHRNTHRIMSTRVARRAGAE</sequence>
<dbReference type="PANTHER" id="PTHR42878">
    <property type="entry name" value="TWO-COMPONENT HISTIDINE KINASE"/>
    <property type="match status" value="1"/>
</dbReference>
<dbReference type="EMBL" id="NWTK01000009">
    <property type="protein sequence ID" value="PKR53395.1"/>
    <property type="molecule type" value="Genomic_DNA"/>
</dbReference>
<dbReference type="OrthoDB" id="9806130at2"/>
<dbReference type="Pfam" id="PF02518">
    <property type="entry name" value="HATPase_c"/>
    <property type="match status" value="1"/>
</dbReference>
<keyword evidence="5" id="KW-0418">Kinase</keyword>
<evidence type="ECO:0000256" key="6">
    <source>
        <dbReference type="SAM" id="Phobius"/>
    </source>
</evidence>
<keyword evidence="6" id="KW-0812">Transmembrane</keyword>
<feature type="transmembrane region" description="Helical" evidence="6">
    <location>
        <begin position="358"/>
        <end position="379"/>
    </location>
</feature>
<feature type="transmembrane region" description="Helical" evidence="6">
    <location>
        <begin position="386"/>
        <end position="408"/>
    </location>
</feature>
<dbReference type="InterPro" id="IPR036097">
    <property type="entry name" value="HisK_dim/P_sf"/>
</dbReference>
<dbReference type="GO" id="GO:0000155">
    <property type="term" value="F:phosphorelay sensor kinase activity"/>
    <property type="evidence" value="ECO:0007669"/>
    <property type="project" value="InterPro"/>
</dbReference>
<dbReference type="InterPro" id="IPR005467">
    <property type="entry name" value="His_kinase_dom"/>
</dbReference>
<feature type="transmembrane region" description="Helical" evidence="6">
    <location>
        <begin position="271"/>
        <end position="293"/>
    </location>
</feature>
<dbReference type="Gene3D" id="1.10.287.130">
    <property type="match status" value="1"/>
</dbReference>
<proteinExistence type="predicted"/>
<keyword evidence="4" id="KW-0808">Transferase</keyword>
<keyword evidence="3" id="KW-0597">Phosphoprotein</keyword>
<evidence type="ECO:0000256" key="2">
    <source>
        <dbReference type="ARBA" id="ARBA00012438"/>
    </source>
</evidence>
<gene>
    <name evidence="8" type="ORF">COO20_14995</name>
</gene>
<dbReference type="InterPro" id="IPR004358">
    <property type="entry name" value="Sig_transdc_His_kin-like_C"/>
</dbReference>
<name>A0A2N3KS72_9PROT</name>
<dbReference type="SUPFAM" id="SSF47384">
    <property type="entry name" value="Homodimeric domain of signal transducing histidine kinase"/>
    <property type="match status" value="1"/>
</dbReference>
<dbReference type="Pfam" id="PF07696">
    <property type="entry name" value="7TMR-DISMED2"/>
    <property type="match status" value="1"/>
</dbReference>
<evidence type="ECO:0000256" key="3">
    <source>
        <dbReference type="ARBA" id="ARBA00022553"/>
    </source>
</evidence>
<dbReference type="GO" id="GO:0030295">
    <property type="term" value="F:protein kinase activator activity"/>
    <property type="evidence" value="ECO:0007669"/>
    <property type="project" value="TreeGrafter"/>
</dbReference>
<dbReference type="InterPro" id="IPR011622">
    <property type="entry name" value="7TMR_DISM_rcpt_extracell_dom2"/>
</dbReference>
<keyword evidence="6" id="KW-1133">Transmembrane helix</keyword>
<dbReference type="SMART" id="SM00387">
    <property type="entry name" value="HATPase_c"/>
    <property type="match status" value="1"/>
</dbReference>
<feature type="transmembrane region" description="Helical" evidence="6">
    <location>
        <begin position="420"/>
        <end position="438"/>
    </location>
</feature>
<dbReference type="InterPro" id="IPR011623">
    <property type="entry name" value="7TMR_DISM_rcpt_extracell_dom1"/>
</dbReference>
<dbReference type="Gene3D" id="2.60.40.2380">
    <property type="match status" value="1"/>
</dbReference>
<accession>A0A2N3KS72</accession>
<dbReference type="PANTHER" id="PTHR42878:SF13">
    <property type="entry name" value="HISTIDINE KINASE"/>
    <property type="match status" value="1"/>
</dbReference>
<keyword evidence="6" id="KW-0472">Membrane</keyword>
<dbReference type="PROSITE" id="PS50109">
    <property type="entry name" value="HIS_KIN"/>
    <property type="match status" value="1"/>
</dbReference>
<dbReference type="InterPro" id="IPR003661">
    <property type="entry name" value="HisK_dim/P_dom"/>
</dbReference>
<dbReference type="Pfam" id="PF07695">
    <property type="entry name" value="7TMR-DISM_7TM"/>
    <property type="match status" value="1"/>
</dbReference>
<organism evidence="8 9">
    <name type="scientific">Thalassospira marina</name>
    <dbReference type="NCBI Taxonomy" id="2048283"/>
    <lineage>
        <taxon>Bacteria</taxon>
        <taxon>Pseudomonadati</taxon>
        <taxon>Pseudomonadota</taxon>
        <taxon>Alphaproteobacteria</taxon>
        <taxon>Rhodospirillales</taxon>
        <taxon>Thalassospiraceae</taxon>
        <taxon>Thalassospira</taxon>
    </lineage>
</organism>
<evidence type="ECO:0000256" key="5">
    <source>
        <dbReference type="ARBA" id="ARBA00022777"/>
    </source>
</evidence>
<dbReference type="PRINTS" id="PR00344">
    <property type="entry name" value="BCTRLSENSOR"/>
</dbReference>
<dbReference type="Proteomes" id="UP000233597">
    <property type="component" value="Unassembled WGS sequence"/>
</dbReference>
<reference evidence="8 9" key="1">
    <citation type="submission" date="2017-09" db="EMBL/GenBank/DDBJ databases">
        <title>Biodiversity and function of Thalassospira species in the particle-attached aromatic-hydrocarbon-degrading consortia from the surface seawater of the South China Sea.</title>
        <authorList>
            <person name="Dong C."/>
            <person name="Liu R."/>
            <person name="Shao Z."/>
        </authorList>
    </citation>
    <scope>NUCLEOTIDE SEQUENCE [LARGE SCALE GENOMIC DNA]</scope>
    <source>
        <strain evidence="8 9">CSC1P2</strain>
    </source>
</reference>
<dbReference type="AlphaFoldDB" id="A0A2N3KS72"/>
<comment type="caution">
    <text evidence="8">The sequence shown here is derived from an EMBL/GenBank/DDBJ whole genome shotgun (WGS) entry which is preliminary data.</text>
</comment>
<dbReference type="GO" id="GO:0007234">
    <property type="term" value="P:osmosensory signaling via phosphorelay pathway"/>
    <property type="evidence" value="ECO:0007669"/>
    <property type="project" value="TreeGrafter"/>
</dbReference>
<evidence type="ECO:0000256" key="4">
    <source>
        <dbReference type="ARBA" id="ARBA00022679"/>
    </source>
</evidence>
<feature type="transmembrane region" description="Helical" evidence="6">
    <location>
        <begin position="235"/>
        <end position="259"/>
    </location>
</feature>
<dbReference type="SUPFAM" id="SSF55874">
    <property type="entry name" value="ATPase domain of HSP90 chaperone/DNA topoisomerase II/histidine kinase"/>
    <property type="match status" value="1"/>
</dbReference>